<dbReference type="Proteomes" id="UP000541332">
    <property type="component" value="Unassembled WGS sequence"/>
</dbReference>
<dbReference type="PRINTS" id="PR00301">
    <property type="entry name" value="HEATSHOCK70"/>
</dbReference>
<feature type="non-terminal residue" evidence="16">
    <location>
        <position position="1"/>
    </location>
</feature>
<comment type="caution">
    <text evidence="16">The sequence shown here is derived from an EMBL/GenBank/DDBJ whole genome shotgun (WGS) entry which is preliminary data.</text>
</comment>
<evidence type="ECO:0000256" key="7">
    <source>
        <dbReference type="ARBA" id="ARBA00022741"/>
    </source>
</evidence>
<dbReference type="InterPro" id="IPR042708">
    <property type="entry name" value="HSPA4L_NBD"/>
</dbReference>
<dbReference type="Gene3D" id="3.90.640.10">
    <property type="entry name" value="Actin, Chain A, domain 4"/>
    <property type="match status" value="1"/>
</dbReference>
<gene>
    <name evidence="16" type="primary">Hspa4l</name>
    <name evidence="16" type="ORF">ALOBEC_R12278</name>
</gene>
<dbReference type="SUPFAM" id="SSF100934">
    <property type="entry name" value="Heat shock protein 70kD (HSP70), C-terminal subdomain"/>
    <property type="match status" value="2"/>
</dbReference>
<comment type="function">
    <text evidence="11">Possesses chaperone activity in vitro where it inhibits aggregation of citrate synthase.</text>
</comment>
<dbReference type="PANTHER" id="PTHR45639:SF5">
    <property type="entry name" value="HEAT SHOCK 70 KDA PROTEIN 4L"/>
    <property type="match status" value="1"/>
</dbReference>
<feature type="compositionally biased region" description="Basic and acidic residues" evidence="15">
    <location>
        <begin position="521"/>
        <end position="532"/>
    </location>
</feature>
<dbReference type="CDD" id="cd11738">
    <property type="entry name" value="ASKHA_NBD_HSP70_HSPA4L"/>
    <property type="match status" value="1"/>
</dbReference>
<evidence type="ECO:0000256" key="10">
    <source>
        <dbReference type="ARBA" id="ARBA00023242"/>
    </source>
</evidence>
<dbReference type="FunFam" id="1.20.1270.10:FF:000017">
    <property type="entry name" value="Heat shock protein family A (Hsp70) member 4"/>
    <property type="match status" value="1"/>
</dbReference>
<accession>A0A7L4FM85</accession>
<dbReference type="InterPro" id="IPR043129">
    <property type="entry name" value="ATPase_NBD"/>
</dbReference>
<dbReference type="Gene3D" id="3.30.30.30">
    <property type="match status" value="1"/>
</dbReference>
<dbReference type="Gene3D" id="2.60.34.10">
    <property type="entry name" value="Substrate Binding Domain Of DNAk, Chain A, domain 1"/>
    <property type="match status" value="1"/>
</dbReference>
<dbReference type="PANTHER" id="PTHR45639">
    <property type="entry name" value="HSC70CB, ISOFORM G-RELATED"/>
    <property type="match status" value="1"/>
</dbReference>
<dbReference type="PROSITE" id="PS00329">
    <property type="entry name" value="HSP70_2"/>
    <property type="match status" value="1"/>
</dbReference>
<dbReference type="FunFam" id="3.30.420.40:FF:000495">
    <property type="entry name" value="Heat shock protein 4b"/>
    <property type="match status" value="1"/>
</dbReference>
<feature type="region of interest" description="Disordered" evidence="15">
    <location>
        <begin position="790"/>
        <end position="843"/>
    </location>
</feature>
<dbReference type="GO" id="GO:0140662">
    <property type="term" value="F:ATP-dependent protein folding chaperone"/>
    <property type="evidence" value="ECO:0007669"/>
    <property type="project" value="InterPro"/>
</dbReference>
<protein>
    <recommendedName>
        <fullName evidence="12">Heat shock 70 kDa protein 4L</fullName>
    </recommendedName>
    <alternativeName>
        <fullName evidence="13">Heat shock 70-related protein APG-1</fullName>
    </alternativeName>
    <alternativeName>
        <fullName evidence="14">Osmotic stress protein 94</fullName>
    </alternativeName>
</protein>
<evidence type="ECO:0000256" key="11">
    <source>
        <dbReference type="ARBA" id="ARBA00054497"/>
    </source>
</evidence>
<comment type="subcellular location">
    <subcellularLocation>
        <location evidence="2">Cytoplasm</location>
    </subcellularLocation>
    <subcellularLocation>
        <location evidence="1">Nucleus</location>
    </subcellularLocation>
</comment>
<dbReference type="SUPFAM" id="SSF100920">
    <property type="entry name" value="Heat shock protein 70kD (HSP70), peptide-binding domain"/>
    <property type="match status" value="1"/>
</dbReference>
<dbReference type="Gene3D" id="1.20.1270.10">
    <property type="match status" value="2"/>
</dbReference>
<evidence type="ECO:0000256" key="8">
    <source>
        <dbReference type="ARBA" id="ARBA00022840"/>
    </source>
</evidence>
<reference evidence="16 17" key="1">
    <citation type="submission" date="2020-02" db="EMBL/GenBank/DDBJ databases">
        <title>Bird 10,000 Genomes (B10K) Project - Family phase.</title>
        <authorList>
            <person name="Zhang G."/>
        </authorList>
    </citation>
    <scope>NUCLEOTIDE SEQUENCE [LARGE SCALE GENOMIC DNA]</scope>
    <source>
        <strain evidence="16">B10K-DU-006-06</strain>
    </source>
</reference>
<dbReference type="FunFam" id="2.60.34.10:FF:000030">
    <property type="entry name" value="Heat shock protein family A (Hsp70) member 4 like"/>
    <property type="match status" value="1"/>
</dbReference>
<feature type="compositionally biased region" description="Polar residues" evidence="15">
    <location>
        <begin position="511"/>
        <end position="520"/>
    </location>
</feature>
<feature type="compositionally biased region" description="Low complexity" evidence="15">
    <location>
        <begin position="539"/>
        <end position="548"/>
    </location>
</feature>
<dbReference type="Gene3D" id="3.30.420.40">
    <property type="match status" value="2"/>
</dbReference>
<keyword evidence="7" id="KW-0547">Nucleotide-binding</keyword>
<proteinExistence type="inferred from homology"/>
<organism evidence="16 17">
    <name type="scientific">Pampusana beccarii</name>
    <name type="common">Western bronze ground-dove</name>
    <dbReference type="NCBI Taxonomy" id="2953425"/>
    <lineage>
        <taxon>Eukaryota</taxon>
        <taxon>Metazoa</taxon>
        <taxon>Chordata</taxon>
        <taxon>Craniata</taxon>
        <taxon>Vertebrata</taxon>
        <taxon>Euteleostomi</taxon>
        <taxon>Archelosauria</taxon>
        <taxon>Archosauria</taxon>
        <taxon>Dinosauria</taxon>
        <taxon>Saurischia</taxon>
        <taxon>Theropoda</taxon>
        <taxon>Coelurosauria</taxon>
        <taxon>Aves</taxon>
        <taxon>Neognathae</taxon>
        <taxon>Neoaves</taxon>
        <taxon>Columbimorphae</taxon>
        <taxon>Columbiformes</taxon>
        <taxon>Columbidae</taxon>
        <taxon>Pampusana</taxon>
    </lineage>
</organism>
<comment type="subunit">
    <text evidence="4">Homodimer.</text>
</comment>
<evidence type="ECO:0000256" key="2">
    <source>
        <dbReference type="ARBA" id="ARBA00004496"/>
    </source>
</evidence>
<evidence type="ECO:0000313" key="17">
    <source>
        <dbReference type="Proteomes" id="UP000541332"/>
    </source>
</evidence>
<evidence type="ECO:0000256" key="9">
    <source>
        <dbReference type="ARBA" id="ARBA00023186"/>
    </source>
</evidence>
<keyword evidence="5" id="KW-0963">Cytoplasm</keyword>
<dbReference type="GO" id="GO:0005829">
    <property type="term" value="C:cytosol"/>
    <property type="evidence" value="ECO:0007669"/>
    <property type="project" value="TreeGrafter"/>
</dbReference>
<evidence type="ECO:0000256" key="14">
    <source>
        <dbReference type="ARBA" id="ARBA00082032"/>
    </source>
</evidence>
<keyword evidence="17" id="KW-1185">Reference proteome</keyword>
<dbReference type="FunFam" id="3.30.420.40:FF:000171">
    <property type="entry name" value="Heat shock 70 kDa protein 4"/>
    <property type="match status" value="1"/>
</dbReference>
<dbReference type="FunFam" id="3.90.640.10:FF:000004">
    <property type="entry name" value="Heat shock 70 kDa protein 4"/>
    <property type="match status" value="1"/>
</dbReference>
<dbReference type="OrthoDB" id="434160at2759"/>
<evidence type="ECO:0000256" key="4">
    <source>
        <dbReference type="ARBA" id="ARBA00011738"/>
    </source>
</evidence>
<evidence type="ECO:0000256" key="3">
    <source>
        <dbReference type="ARBA" id="ARBA00007381"/>
    </source>
</evidence>
<dbReference type="GO" id="GO:0005634">
    <property type="term" value="C:nucleus"/>
    <property type="evidence" value="ECO:0007669"/>
    <property type="project" value="UniProtKB-SubCell"/>
</dbReference>
<keyword evidence="10" id="KW-0539">Nucleus</keyword>
<dbReference type="FunFam" id="3.30.30.30:FF:000002">
    <property type="entry name" value="Heat shock 70 kDa protein 4"/>
    <property type="match status" value="1"/>
</dbReference>
<feature type="non-terminal residue" evidence="16">
    <location>
        <position position="843"/>
    </location>
</feature>
<evidence type="ECO:0000256" key="1">
    <source>
        <dbReference type="ARBA" id="ARBA00004123"/>
    </source>
</evidence>
<evidence type="ECO:0000256" key="15">
    <source>
        <dbReference type="SAM" id="MobiDB-lite"/>
    </source>
</evidence>
<dbReference type="FunFam" id="3.30.420.40:FF:000767">
    <property type="entry name" value="Heat shock protein 70 (HSP70)-4, putative"/>
    <property type="match status" value="1"/>
</dbReference>
<dbReference type="PROSITE" id="PS01036">
    <property type="entry name" value="HSP70_3"/>
    <property type="match status" value="1"/>
</dbReference>
<comment type="similarity">
    <text evidence="3">Belongs to the heat shock protein 70 family.</text>
</comment>
<keyword evidence="6" id="KW-0597">Phosphoprotein</keyword>
<evidence type="ECO:0000256" key="5">
    <source>
        <dbReference type="ARBA" id="ARBA00022490"/>
    </source>
</evidence>
<evidence type="ECO:0000313" key="16">
    <source>
        <dbReference type="EMBL" id="NXW87954.1"/>
    </source>
</evidence>
<dbReference type="InterPro" id="IPR013126">
    <property type="entry name" value="Hsp_70_fam"/>
</dbReference>
<feature type="region of interest" description="Disordered" evidence="15">
    <location>
        <begin position="503"/>
        <end position="580"/>
    </location>
</feature>
<dbReference type="GO" id="GO:0005524">
    <property type="term" value="F:ATP binding"/>
    <property type="evidence" value="ECO:0007669"/>
    <property type="project" value="UniProtKB-KW"/>
</dbReference>
<sequence length="843" mass="94841">MSVVGIDLGFLNCYIAVARSGGIETIANEYSDRCTPACISLGSKTRAIGNAAKSQIVTNVKNTLHGFKKLHGRAFEDPYIQAERARLPYELQKMPNGSVGVKVRYLDEERLFAVEQITGMLLAKLKETSESALKKPVADCVISVPSFFTDAERRSVMAAAQIAGLNCLKLMNETTAVALAYGIYKQDLPALEEKPRNVVFVDMGHSAYQVSICAFNKGKLKVLATTFDPFLGGRNFDEALVDYFSEEFRTKYKLNVKENPRALLRLYQECEKLKKLMSANASDLPLNIECFMNDLDVSSKMNRAQFEQLCAALLARVEPPLRAAMDQAKLQREDIYSIEIVGGATRIPAVKEQISNFFCKEISTTLNADEAVARGCALQCAILSPAFKVREFSITDVVPYSVTLRWKSSYEEGTGECEVFSKNHAAPFSKVITFHKKEPFDLEAYYTQPHEVPYPDSRIGRFTIQNVGPQHDGDNSKVKVKVRVNIHGLFSVANASIIEKQHIEGDPNDTPMDTESSSKNQGRDDELDKMQVDQDEGIQKSQAEQQNQAEEETENAGTETKAAFGDKQDHPAQPKAKTKVKSIDLPIQASLYRQLGQDLINCYIENEGKMMMQDKLEKERNDAKNAVEEYVYDFRDKLCGVFEKFITEEDSNKLTLMLEDTENWLYEDGEDQPKQVYMDKLQELRKFGQPIQERYMEHEERPKVLNELGKKIQLLMKAVEAYKNKDEKYDHLDPAEMEKVEKCVTEAMNWLNSKMNAQNKLSLTQDPVVKVAEILTKSKELDSFCNPIIYKPKPKIEPPNDGQSKASGEHNGPVNGQSGTETKPEPAKDNSQQTKPPGEMEVD</sequence>
<keyword evidence="8" id="KW-0067">ATP-binding</keyword>
<dbReference type="EMBL" id="VWYH01005061">
    <property type="protein sequence ID" value="NXW87954.1"/>
    <property type="molecule type" value="Genomic_DNA"/>
</dbReference>
<dbReference type="Pfam" id="PF00012">
    <property type="entry name" value="HSP70"/>
    <property type="match status" value="1"/>
</dbReference>
<dbReference type="InterPro" id="IPR018181">
    <property type="entry name" value="Heat_shock_70_CS"/>
</dbReference>
<evidence type="ECO:0000256" key="12">
    <source>
        <dbReference type="ARBA" id="ARBA00069528"/>
    </source>
</evidence>
<dbReference type="InterPro" id="IPR029047">
    <property type="entry name" value="HSP70_peptide-bd_sf"/>
</dbReference>
<dbReference type="InterPro" id="IPR029048">
    <property type="entry name" value="HSP70_C_sf"/>
</dbReference>
<keyword evidence="9" id="KW-0143">Chaperone</keyword>
<evidence type="ECO:0000256" key="6">
    <source>
        <dbReference type="ARBA" id="ARBA00022553"/>
    </source>
</evidence>
<dbReference type="SUPFAM" id="SSF53067">
    <property type="entry name" value="Actin-like ATPase domain"/>
    <property type="match status" value="2"/>
</dbReference>
<dbReference type="AlphaFoldDB" id="A0A7L4FM85"/>
<evidence type="ECO:0000256" key="13">
    <source>
        <dbReference type="ARBA" id="ARBA00077186"/>
    </source>
</evidence>
<dbReference type="FunFam" id="1.20.1270.10:FF:000002">
    <property type="entry name" value="Heat shock 70 kDa protein 4"/>
    <property type="match status" value="1"/>
</dbReference>
<name>A0A7L4FM85_9COLU</name>